<organism evidence="3 4">
    <name type="scientific">Apostasia shenzhenica</name>
    <dbReference type="NCBI Taxonomy" id="1088818"/>
    <lineage>
        <taxon>Eukaryota</taxon>
        <taxon>Viridiplantae</taxon>
        <taxon>Streptophyta</taxon>
        <taxon>Embryophyta</taxon>
        <taxon>Tracheophyta</taxon>
        <taxon>Spermatophyta</taxon>
        <taxon>Magnoliopsida</taxon>
        <taxon>Liliopsida</taxon>
        <taxon>Asparagales</taxon>
        <taxon>Orchidaceae</taxon>
        <taxon>Apostasioideae</taxon>
        <taxon>Apostasia</taxon>
    </lineage>
</organism>
<gene>
    <name evidence="3" type="ORF">AXF42_Ash021822</name>
</gene>
<dbReference type="Proteomes" id="UP000236161">
    <property type="component" value="Unassembled WGS sequence"/>
</dbReference>
<feature type="coiled-coil region" evidence="1">
    <location>
        <begin position="142"/>
        <end position="183"/>
    </location>
</feature>
<feature type="compositionally biased region" description="Low complexity" evidence="2">
    <location>
        <begin position="61"/>
        <end position="82"/>
    </location>
</feature>
<sequence length="207" mass="22258">MTSRSSVNDAQATPLVEGAIMVADDETQPIEGGVANLPSAPSLGVREAPSLEQGKAAPVTSSSGPSGSPGPSSGQRGPGSISSTAQFFARNVCSHLDKIKEYVASRDQATVLEQKAVISEPKMEEVLSLLRRLEPSEAEKTIADLESKCDRLEGDLELVTAQVEELMRERGTLMSRIEELEEENHRRREFARSVRDLLAKSEPGSAL</sequence>
<evidence type="ECO:0000313" key="3">
    <source>
        <dbReference type="EMBL" id="PKA48211.1"/>
    </source>
</evidence>
<evidence type="ECO:0000313" key="4">
    <source>
        <dbReference type="Proteomes" id="UP000236161"/>
    </source>
</evidence>
<evidence type="ECO:0000256" key="2">
    <source>
        <dbReference type="SAM" id="MobiDB-lite"/>
    </source>
</evidence>
<dbReference type="AlphaFoldDB" id="A0A2H9ZY33"/>
<feature type="compositionally biased region" description="Polar residues" evidence="2">
    <location>
        <begin position="1"/>
        <end position="11"/>
    </location>
</feature>
<dbReference type="EMBL" id="KZ452806">
    <property type="protein sequence ID" value="PKA48211.1"/>
    <property type="molecule type" value="Genomic_DNA"/>
</dbReference>
<protein>
    <submittedName>
        <fullName evidence="3">Uncharacterized protein</fullName>
    </submittedName>
</protein>
<keyword evidence="4" id="KW-1185">Reference proteome</keyword>
<feature type="region of interest" description="Disordered" evidence="2">
    <location>
        <begin position="1"/>
        <end position="82"/>
    </location>
</feature>
<proteinExistence type="predicted"/>
<reference evidence="3 4" key="1">
    <citation type="journal article" date="2017" name="Nature">
        <title>The Apostasia genome and the evolution of orchids.</title>
        <authorList>
            <person name="Zhang G.Q."/>
            <person name="Liu K.W."/>
            <person name="Li Z."/>
            <person name="Lohaus R."/>
            <person name="Hsiao Y.Y."/>
            <person name="Niu S.C."/>
            <person name="Wang J.Y."/>
            <person name="Lin Y.C."/>
            <person name="Xu Q."/>
            <person name="Chen L.J."/>
            <person name="Yoshida K."/>
            <person name="Fujiwara S."/>
            <person name="Wang Z.W."/>
            <person name="Zhang Y.Q."/>
            <person name="Mitsuda N."/>
            <person name="Wang M."/>
            <person name="Liu G.H."/>
            <person name="Pecoraro L."/>
            <person name="Huang H.X."/>
            <person name="Xiao X.J."/>
            <person name="Lin M."/>
            <person name="Wu X.Y."/>
            <person name="Wu W.L."/>
            <person name="Chen Y.Y."/>
            <person name="Chang S.B."/>
            <person name="Sakamoto S."/>
            <person name="Ohme-Takagi M."/>
            <person name="Yagi M."/>
            <person name="Zeng S.J."/>
            <person name="Shen C.Y."/>
            <person name="Yeh C.M."/>
            <person name="Luo Y.B."/>
            <person name="Tsai W.C."/>
            <person name="Van de Peer Y."/>
            <person name="Liu Z.J."/>
        </authorList>
    </citation>
    <scope>NUCLEOTIDE SEQUENCE [LARGE SCALE GENOMIC DNA]</scope>
    <source>
        <strain evidence="4">cv. Shenzhen</strain>
        <tissue evidence="3">Stem</tissue>
    </source>
</reference>
<keyword evidence="1" id="KW-0175">Coiled coil</keyword>
<evidence type="ECO:0000256" key="1">
    <source>
        <dbReference type="SAM" id="Coils"/>
    </source>
</evidence>
<name>A0A2H9ZY33_9ASPA</name>
<accession>A0A2H9ZY33</accession>